<name>A0A0J1JMX6_9GAMM</name>
<keyword evidence="1" id="KW-0233">DNA recombination</keyword>
<reference evidence="3 4" key="1">
    <citation type="submission" date="2015-05" db="EMBL/GenBank/DDBJ databases">
        <title>Photobacterium galathea sp. nov.</title>
        <authorList>
            <person name="Machado H."/>
            <person name="Gram L."/>
        </authorList>
    </citation>
    <scope>NUCLEOTIDE SEQUENCE [LARGE SCALE GENOMIC DNA]</scope>
    <source>
        <strain evidence="3 4">CGMCC 1.12159</strain>
    </source>
</reference>
<proteinExistence type="predicted"/>
<dbReference type="SUPFAM" id="SSF56349">
    <property type="entry name" value="DNA breaking-rejoining enzymes"/>
    <property type="match status" value="1"/>
</dbReference>
<dbReference type="PATRIC" id="fig|1195763.3.peg.4055"/>
<protein>
    <recommendedName>
        <fullName evidence="2">Tyr recombinase domain-containing protein</fullName>
    </recommendedName>
</protein>
<accession>A0A0J1JMX6</accession>
<feature type="domain" description="Tyr recombinase" evidence="2">
    <location>
        <begin position="1"/>
        <end position="198"/>
    </location>
</feature>
<dbReference type="InterPro" id="IPR002104">
    <property type="entry name" value="Integrase_catalytic"/>
</dbReference>
<dbReference type="Pfam" id="PF00589">
    <property type="entry name" value="Phage_integrase"/>
    <property type="match status" value="1"/>
</dbReference>
<dbReference type="PROSITE" id="PS51898">
    <property type="entry name" value="TYR_RECOMBINASE"/>
    <property type="match status" value="1"/>
</dbReference>
<evidence type="ECO:0000256" key="1">
    <source>
        <dbReference type="ARBA" id="ARBA00023172"/>
    </source>
</evidence>
<dbReference type="GO" id="GO:0003677">
    <property type="term" value="F:DNA binding"/>
    <property type="evidence" value="ECO:0007669"/>
    <property type="project" value="InterPro"/>
</dbReference>
<dbReference type="Proteomes" id="UP000036097">
    <property type="component" value="Unassembled WGS sequence"/>
</dbReference>
<dbReference type="AlphaFoldDB" id="A0A0J1JMX6"/>
<comment type="caution">
    <text evidence="3">The sequence shown here is derived from an EMBL/GenBank/DDBJ whole genome shotgun (WGS) entry which is preliminary data.</text>
</comment>
<evidence type="ECO:0000313" key="3">
    <source>
        <dbReference type="EMBL" id="KLV03517.1"/>
    </source>
</evidence>
<sequence length="203" mass="23540">MTIIDTVYDKNPVLAKLLYMQALTGLRYSDCSWLRYDDFYDEKGKFVAEFDVIQQKVYHKVLTHLIQKKPETPLHELEAKAKKKARHTIHVMPAMKEIVQEQHEIYPNDEFLFANRHHKSEGLPMNIRSANKILNAVKQELNINFALGTHSFRKWFATALAETQPWYVVKDALGQSSINSTIPYVVSKDADIKNAISDLNMKY</sequence>
<organism evidence="3 4">
    <name type="scientific">Photobacterium aquae</name>
    <dbReference type="NCBI Taxonomy" id="1195763"/>
    <lineage>
        <taxon>Bacteria</taxon>
        <taxon>Pseudomonadati</taxon>
        <taxon>Pseudomonadota</taxon>
        <taxon>Gammaproteobacteria</taxon>
        <taxon>Vibrionales</taxon>
        <taxon>Vibrionaceae</taxon>
        <taxon>Photobacterium</taxon>
    </lineage>
</organism>
<evidence type="ECO:0000313" key="4">
    <source>
        <dbReference type="Proteomes" id="UP000036097"/>
    </source>
</evidence>
<dbReference type="EMBL" id="LDOT01000032">
    <property type="protein sequence ID" value="KLV03517.1"/>
    <property type="molecule type" value="Genomic_DNA"/>
</dbReference>
<keyword evidence="4" id="KW-1185">Reference proteome</keyword>
<evidence type="ECO:0000259" key="2">
    <source>
        <dbReference type="PROSITE" id="PS51898"/>
    </source>
</evidence>
<dbReference type="GO" id="GO:0015074">
    <property type="term" value="P:DNA integration"/>
    <property type="evidence" value="ECO:0007669"/>
    <property type="project" value="InterPro"/>
</dbReference>
<dbReference type="InterPro" id="IPR013762">
    <property type="entry name" value="Integrase-like_cat_sf"/>
</dbReference>
<dbReference type="InterPro" id="IPR011010">
    <property type="entry name" value="DNA_brk_join_enz"/>
</dbReference>
<dbReference type="GO" id="GO:0006310">
    <property type="term" value="P:DNA recombination"/>
    <property type="evidence" value="ECO:0007669"/>
    <property type="project" value="UniProtKB-KW"/>
</dbReference>
<dbReference type="Gene3D" id="1.10.443.10">
    <property type="entry name" value="Intergrase catalytic core"/>
    <property type="match status" value="1"/>
</dbReference>
<dbReference type="CDD" id="cd00397">
    <property type="entry name" value="DNA_BRE_C"/>
    <property type="match status" value="1"/>
</dbReference>
<dbReference type="STRING" id="1195763.ABT56_18970"/>
<gene>
    <name evidence="3" type="ORF">ABT56_18970</name>
</gene>